<gene>
    <name evidence="1" type="ORF">CMV24_29625</name>
</gene>
<dbReference type="Proteomes" id="UP000218102">
    <property type="component" value="Unassembled WGS sequence"/>
</dbReference>
<accession>A0A2A3LVY1</accession>
<dbReference type="RefSeq" id="WP_060709501.1">
    <property type="nucleotide sequence ID" value="NZ_NTME01000073.1"/>
</dbReference>
<evidence type="ECO:0000313" key="2">
    <source>
        <dbReference type="Proteomes" id="UP000218102"/>
    </source>
</evidence>
<protein>
    <submittedName>
        <fullName evidence="1">Uncharacterized protein</fullName>
    </submittedName>
</protein>
<evidence type="ECO:0000313" key="1">
    <source>
        <dbReference type="EMBL" id="PBJ91986.1"/>
    </source>
</evidence>
<dbReference type="EMBL" id="NTME01000073">
    <property type="protein sequence ID" value="PBJ91986.1"/>
    <property type="molecule type" value="Genomic_DNA"/>
</dbReference>
<dbReference type="AlphaFoldDB" id="A0A2A3LVY1"/>
<organism evidence="1 2">
    <name type="scientific">Pseudomonas plecoglossicida</name>
    <dbReference type="NCBI Taxonomy" id="70775"/>
    <lineage>
        <taxon>Bacteria</taxon>
        <taxon>Pseudomonadati</taxon>
        <taxon>Pseudomonadota</taxon>
        <taxon>Gammaproteobacteria</taxon>
        <taxon>Pseudomonadales</taxon>
        <taxon>Pseudomonadaceae</taxon>
        <taxon>Pseudomonas</taxon>
    </lineage>
</organism>
<comment type="caution">
    <text evidence="1">The sequence shown here is derived from an EMBL/GenBank/DDBJ whole genome shotgun (WGS) entry which is preliminary data.</text>
</comment>
<name>A0A2A3LVY1_PSEDL</name>
<reference evidence="1 2" key="1">
    <citation type="submission" date="2017-09" db="EMBL/GenBank/DDBJ databases">
        <authorList>
            <person name="Ehlers B."/>
            <person name="Leendertz F.H."/>
        </authorList>
    </citation>
    <scope>NUCLEOTIDE SEQUENCE [LARGE SCALE GENOMIC DNA]</scope>
    <source>
        <strain evidence="1 2">DJ-1</strain>
    </source>
</reference>
<sequence>MNKTSVLIRILLAGSEGKTASAAWVDADQGCAGYGGLSRQERFEMDCEYRSLLHKRLLPRHWDALIARYTLDTTERGHAIKGLGRVIATHAHQHFKFYAVLTWAEPQKPGADGKRSSAILQANIYDMNLWDDNKGTPERTRRDWRSKIHKALEEMVGEAINAGVELLEREELFVKMAA</sequence>
<proteinExistence type="predicted"/>